<gene>
    <name evidence="2" type="ORF">PECUL_23A021504</name>
</gene>
<reference evidence="2" key="1">
    <citation type="submission" date="2022-03" db="EMBL/GenBank/DDBJ databases">
        <authorList>
            <person name="Alioto T."/>
            <person name="Alioto T."/>
            <person name="Gomez Garrido J."/>
        </authorList>
    </citation>
    <scope>NUCLEOTIDE SEQUENCE</scope>
</reference>
<dbReference type="AlphaFoldDB" id="A0AAD1RBL6"/>
<accession>A0AAD1RBL6</accession>
<dbReference type="Proteomes" id="UP001295444">
    <property type="component" value="Chromosome 02"/>
</dbReference>
<dbReference type="InterPro" id="IPR035899">
    <property type="entry name" value="DBL_dom_sf"/>
</dbReference>
<dbReference type="InterPro" id="IPR047271">
    <property type="entry name" value="Ephexin-like"/>
</dbReference>
<proteinExistence type="predicted"/>
<organism evidence="2 3">
    <name type="scientific">Pelobates cultripes</name>
    <name type="common">Western spadefoot toad</name>
    <dbReference type="NCBI Taxonomy" id="61616"/>
    <lineage>
        <taxon>Eukaryota</taxon>
        <taxon>Metazoa</taxon>
        <taxon>Chordata</taxon>
        <taxon>Craniata</taxon>
        <taxon>Vertebrata</taxon>
        <taxon>Euteleostomi</taxon>
        <taxon>Amphibia</taxon>
        <taxon>Batrachia</taxon>
        <taxon>Anura</taxon>
        <taxon>Pelobatoidea</taxon>
        <taxon>Pelobatidae</taxon>
        <taxon>Pelobates</taxon>
    </lineage>
</organism>
<evidence type="ECO:0000313" key="2">
    <source>
        <dbReference type="EMBL" id="CAH2247234.1"/>
    </source>
</evidence>
<dbReference type="SUPFAM" id="SSF48065">
    <property type="entry name" value="DBL homology domain (DH-domain)"/>
    <property type="match status" value="1"/>
</dbReference>
<dbReference type="PANTHER" id="PTHR12845:SF4">
    <property type="entry name" value="RHO GUANINE NUCLEOTIDE EXCHANGE FACTOR 26"/>
    <property type="match status" value="1"/>
</dbReference>
<dbReference type="Pfam" id="PF00621">
    <property type="entry name" value="RhoGEF"/>
    <property type="match status" value="1"/>
</dbReference>
<protein>
    <submittedName>
        <fullName evidence="2">Rho guanine nucleotide exchange factor 26</fullName>
    </submittedName>
</protein>
<evidence type="ECO:0000259" key="1">
    <source>
        <dbReference type="PROSITE" id="PS50010"/>
    </source>
</evidence>
<dbReference type="Gene3D" id="1.20.900.10">
    <property type="entry name" value="Dbl homology (DH) domain"/>
    <property type="match status" value="1"/>
</dbReference>
<feature type="domain" description="DH" evidence="1">
    <location>
        <begin position="87"/>
        <end position="144"/>
    </location>
</feature>
<dbReference type="PANTHER" id="PTHR12845">
    <property type="entry name" value="GUANINE NUCLEOTIDE EXCHANGE FACTOR"/>
    <property type="match status" value="1"/>
</dbReference>
<dbReference type="PROSITE" id="PS50010">
    <property type="entry name" value="DH_2"/>
    <property type="match status" value="1"/>
</dbReference>
<sequence length="194" mass="22397">MTMVYIRSLTKKILRGQGTFDSEENAVLYQNYKEKALEIDSDEDADSKEHKEDRIIIEYKPLRSTWSQLSVVRKNGLSQSITQEERKRQEAMFEVLSSEHSYLLSLEILIRMFKNSKQLSSTMTKTENHHLFSNITDVCEASKKWMAVCMCLLPGEGQQQAALWEEGSPAEARLCFGQCSCGKLWVLAFRRMLL</sequence>
<evidence type="ECO:0000313" key="3">
    <source>
        <dbReference type="Proteomes" id="UP001295444"/>
    </source>
</evidence>
<name>A0AAD1RBL6_PELCU</name>
<dbReference type="InterPro" id="IPR000219">
    <property type="entry name" value="DH_dom"/>
</dbReference>
<dbReference type="EMBL" id="OW240913">
    <property type="protein sequence ID" value="CAH2247234.1"/>
    <property type="molecule type" value="Genomic_DNA"/>
</dbReference>
<dbReference type="GO" id="GO:0005085">
    <property type="term" value="F:guanyl-nucleotide exchange factor activity"/>
    <property type="evidence" value="ECO:0007669"/>
    <property type="project" value="InterPro"/>
</dbReference>
<keyword evidence="3" id="KW-1185">Reference proteome</keyword>